<dbReference type="Proteomes" id="UP000799436">
    <property type="component" value="Unassembled WGS sequence"/>
</dbReference>
<reference evidence="1" key="1">
    <citation type="journal article" date="2020" name="Stud. Mycol.">
        <title>101 Dothideomycetes genomes: a test case for predicting lifestyles and emergence of pathogens.</title>
        <authorList>
            <person name="Haridas S."/>
            <person name="Albert R."/>
            <person name="Binder M."/>
            <person name="Bloem J."/>
            <person name="Labutti K."/>
            <person name="Salamov A."/>
            <person name="Andreopoulos B."/>
            <person name="Baker S."/>
            <person name="Barry K."/>
            <person name="Bills G."/>
            <person name="Bluhm B."/>
            <person name="Cannon C."/>
            <person name="Castanera R."/>
            <person name="Culley D."/>
            <person name="Daum C."/>
            <person name="Ezra D."/>
            <person name="Gonzalez J."/>
            <person name="Henrissat B."/>
            <person name="Kuo A."/>
            <person name="Liang C."/>
            <person name="Lipzen A."/>
            <person name="Lutzoni F."/>
            <person name="Magnuson J."/>
            <person name="Mondo S."/>
            <person name="Nolan M."/>
            <person name="Ohm R."/>
            <person name="Pangilinan J."/>
            <person name="Park H.-J."/>
            <person name="Ramirez L."/>
            <person name="Alfaro M."/>
            <person name="Sun H."/>
            <person name="Tritt A."/>
            <person name="Yoshinaga Y."/>
            <person name="Zwiers L.-H."/>
            <person name="Turgeon B."/>
            <person name="Goodwin S."/>
            <person name="Spatafora J."/>
            <person name="Crous P."/>
            <person name="Grigoriev I."/>
        </authorList>
    </citation>
    <scope>NUCLEOTIDE SEQUENCE</scope>
    <source>
        <strain evidence="1">CBS 116005</strain>
    </source>
</reference>
<dbReference type="AlphaFoldDB" id="A0A6G1L9L6"/>
<evidence type="ECO:0000313" key="1">
    <source>
        <dbReference type="EMBL" id="KAF2769567.1"/>
    </source>
</evidence>
<dbReference type="EMBL" id="ML995832">
    <property type="protein sequence ID" value="KAF2769567.1"/>
    <property type="molecule type" value="Genomic_DNA"/>
</dbReference>
<keyword evidence="2" id="KW-1185">Reference proteome</keyword>
<organism evidence="1 2">
    <name type="scientific">Teratosphaeria nubilosa</name>
    <dbReference type="NCBI Taxonomy" id="161662"/>
    <lineage>
        <taxon>Eukaryota</taxon>
        <taxon>Fungi</taxon>
        <taxon>Dikarya</taxon>
        <taxon>Ascomycota</taxon>
        <taxon>Pezizomycotina</taxon>
        <taxon>Dothideomycetes</taxon>
        <taxon>Dothideomycetidae</taxon>
        <taxon>Mycosphaerellales</taxon>
        <taxon>Teratosphaeriaceae</taxon>
        <taxon>Teratosphaeria</taxon>
    </lineage>
</organism>
<accession>A0A6G1L9L6</accession>
<dbReference type="OrthoDB" id="20872at2759"/>
<name>A0A6G1L9L6_9PEZI</name>
<gene>
    <name evidence="1" type="ORF">EJ03DRAFT_351074</name>
</gene>
<sequence length="101" mass="11356">MAIPYLVNDCLDKFAMEGLPPALQLGLDDELGRFRIWTGNVAAHRSGRRSLEYRLRDSSDLKNVAQSLLKDLILALSQLKWTTLDEDRPDEDAGSDCGDYD</sequence>
<proteinExistence type="predicted"/>
<evidence type="ECO:0000313" key="2">
    <source>
        <dbReference type="Proteomes" id="UP000799436"/>
    </source>
</evidence>
<protein>
    <submittedName>
        <fullName evidence="1">Uncharacterized protein</fullName>
    </submittedName>
</protein>